<organism evidence="5 6">
    <name type="scientific">Odocoileus virginianus</name>
    <name type="common">White-tailed deer</name>
    <dbReference type="NCBI Taxonomy" id="9874"/>
    <lineage>
        <taxon>Eukaryota</taxon>
        <taxon>Metazoa</taxon>
        <taxon>Chordata</taxon>
        <taxon>Craniata</taxon>
        <taxon>Vertebrata</taxon>
        <taxon>Euteleostomi</taxon>
        <taxon>Mammalia</taxon>
        <taxon>Eutheria</taxon>
        <taxon>Laurasiatheria</taxon>
        <taxon>Artiodactyla</taxon>
        <taxon>Ruminantia</taxon>
        <taxon>Pecora</taxon>
        <taxon>Cervidae</taxon>
        <taxon>Odocoileinae</taxon>
        <taxon>Odocoileus</taxon>
    </lineage>
</organism>
<dbReference type="InterPro" id="IPR052507">
    <property type="entry name" value="BPI_fold-antibacterial"/>
</dbReference>
<evidence type="ECO:0000256" key="2">
    <source>
        <dbReference type="ARBA" id="ARBA00022525"/>
    </source>
</evidence>
<keyword evidence="3" id="KW-0732">Signal</keyword>
<keyword evidence="2" id="KW-0964">Secreted</keyword>
<dbReference type="PANTHER" id="PTHR47145">
    <property type="entry name" value="BPI FOLD-CONTAINING FAMILY A MEMBER 2"/>
    <property type="match status" value="1"/>
</dbReference>
<keyword evidence="4" id="KW-1015">Disulfide bond</keyword>
<evidence type="ECO:0000256" key="3">
    <source>
        <dbReference type="ARBA" id="ARBA00022729"/>
    </source>
</evidence>
<dbReference type="Gene3D" id="3.15.10.10">
    <property type="entry name" value="Bactericidal permeability-increasing protein, domain 1"/>
    <property type="match status" value="1"/>
</dbReference>
<evidence type="ECO:0000313" key="6">
    <source>
        <dbReference type="RefSeq" id="XP_070327951.1"/>
    </source>
</evidence>
<reference evidence="5" key="1">
    <citation type="journal article" date="2022" name="J. Hered.">
        <title>A De Novo Chromosome-Level Genome Assembly of the White-Tailed Deer, Odocoileus Virginianus.</title>
        <authorList>
            <person name="London E.W."/>
            <person name="Roca A.L."/>
            <person name="Novakofski J.E."/>
            <person name="Mateus-Pinilla N.E."/>
        </authorList>
    </citation>
    <scope>NUCLEOTIDE SEQUENCE [LARGE SCALE GENOMIC DNA]</scope>
</reference>
<protein>
    <submittedName>
        <fullName evidence="6">Short palate, lung and nasal epithelium carcinoma-associated protein 2B-like</fullName>
    </submittedName>
</protein>
<accession>A0ABM4IJF4</accession>
<dbReference type="Proteomes" id="UP001652640">
    <property type="component" value="Chromosome 9"/>
</dbReference>
<keyword evidence="5" id="KW-1185">Reference proteome</keyword>
<dbReference type="GeneID" id="110143040"/>
<name>A0ABM4IJF4_ODOVR</name>
<dbReference type="PANTHER" id="PTHR47145:SF1">
    <property type="entry name" value="BPI FOLD-CONTAINING FAMILY A MEMBER 2"/>
    <property type="match status" value="1"/>
</dbReference>
<evidence type="ECO:0000256" key="1">
    <source>
        <dbReference type="ARBA" id="ARBA00004613"/>
    </source>
</evidence>
<sequence>MLDEKIFKNFHVAYKCFWLRIRKIHVVSIIVTATYDGNGIILRIPIIIKVTVTLPLSGTVIDLTLKLVLETSVTIETAVVIGGFTHKPAIILLPSLYRPFGPFEKINNTAITLVEEVETFIVPDMVFPRIHSIISSLDVSFIKEVIAAVQKNSK</sequence>
<evidence type="ECO:0000313" key="5">
    <source>
        <dbReference type="Proteomes" id="UP001652640"/>
    </source>
</evidence>
<proteinExistence type="predicted"/>
<dbReference type="RefSeq" id="XP_070327951.1">
    <property type="nucleotide sequence ID" value="XM_070471850.1"/>
</dbReference>
<evidence type="ECO:0000256" key="4">
    <source>
        <dbReference type="ARBA" id="ARBA00023157"/>
    </source>
</evidence>
<comment type="subcellular location">
    <subcellularLocation>
        <location evidence="1">Secreted</location>
    </subcellularLocation>
</comment>
<reference evidence="6" key="2">
    <citation type="submission" date="2025-08" db="UniProtKB">
        <authorList>
            <consortium name="RefSeq"/>
        </authorList>
    </citation>
    <scope>IDENTIFICATION</scope>
    <source>
        <tissue evidence="6">Tongue muscle</tissue>
    </source>
</reference>
<gene>
    <name evidence="6" type="primary">LOC110143040</name>
</gene>